<feature type="compositionally biased region" description="Basic and acidic residues" evidence="1">
    <location>
        <begin position="297"/>
        <end position="306"/>
    </location>
</feature>
<evidence type="ECO:0000256" key="2">
    <source>
        <dbReference type="SAM" id="Phobius"/>
    </source>
</evidence>
<reference evidence="3" key="1">
    <citation type="journal article" date="2014" name="Genome Biol. Evol.">
        <title>Pangenome evidence for extensive interdomain horizontal transfer affecting lineage core and shell genes in uncultured planktonic thaumarchaeota and euryarchaeota.</title>
        <authorList>
            <person name="Deschamps P."/>
            <person name="Zivanovic Y."/>
            <person name="Moreira D."/>
            <person name="Rodriguez-Valera F."/>
            <person name="Lopez-Garcia P."/>
        </authorList>
    </citation>
    <scope>NUCLEOTIDE SEQUENCE</scope>
</reference>
<evidence type="ECO:0000256" key="1">
    <source>
        <dbReference type="SAM" id="MobiDB-lite"/>
    </source>
</evidence>
<accession>A0A075GB27</accession>
<feature type="compositionally biased region" description="Polar residues" evidence="1">
    <location>
        <begin position="319"/>
        <end position="330"/>
    </location>
</feature>
<sequence length="344" mass="38548">MRYLLLSVLVVCVIGVMVPSVLGDEIFDRKKTDILSSLGYNQGFPYHFGLDRDFTKEQGVTETNYQLYKVIDSQTNKHVGDLRFYLGSSEWWDENAELQEDDTSGFENIFKVKIHLIHKTEPVMAQQMTDHLTTALHILVPEWSNEVDGVLDYWFVDSINFSERNENGKRENSIMTENKEIKVFHDDLDYGSITVIVTENADTISLGGVSTESDVLDELLSAEKTVSEESKISGGCGEGTVLVNGVCQLAEPVDASRPDTFTGMMFVLIVVGILSPVIIIPLIRYRKSKNNWKKQVKKTEQYPEKQKPRRKPAKKKETSASCSNCGNTLNPKAKFCGGCGTPVS</sequence>
<keyword evidence="2" id="KW-0472">Membrane</keyword>
<dbReference type="AlphaFoldDB" id="A0A075GB27"/>
<feature type="transmembrane region" description="Helical" evidence="2">
    <location>
        <begin position="261"/>
        <end position="283"/>
    </location>
</feature>
<name>A0A075GB27_9ARCH</name>
<organism evidence="3">
    <name type="scientific">uncultured marine thaumarchaeote KM3_135_A07</name>
    <dbReference type="NCBI Taxonomy" id="1456003"/>
    <lineage>
        <taxon>Archaea</taxon>
        <taxon>Nitrososphaerota</taxon>
        <taxon>environmental samples</taxon>
    </lineage>
</organism>
<proteinExistence type="predicted"/>
<protein>
    <recommendedName>
        <fullName evidence="4">Zinc-ribbon domain-containing protein</fullName>
    </recommendedName>
</protein>
<keyword evidence="2" id="KW-1133">Transmembrane helix</keyword>
<dbReference type="EMBL" id="KF900594">
    <property type="protein sequence ID" value="AIF00520.1"/>
    <property type="molecule type" value="Genomic_DNA"/>
</dbReference>
<evidence type="ECO:0000313" key="3">
    <source>
        <dbReference type="EMBL" id="AIF00520.1"/>
    </source>
</evidence>
<keyword evidence="2" id="KW-0812">Transmembrane</keyword>
<evidence type="ECO:0008006" key="4">
    <source>
        <dbReference type="Google" id="ProtNLM"/>
    </source>
</evidence>
<feature type="region of interest" description="Disordered" evidence="1">
    <location>
        <begin position="294"/>
        <end position="344"/>
    </location>
</feature>